<dbReference type="EMBL" id="JASBWU010000022">
    <property type="protein sequence ID" value="KAJ9113218.1"/>
    <property type="molecule type" value="Genomic_DNA"/>
</dbReference>
<evidence type="ECO:0000313" key="1">
    <source>
        <dbReference type="EMBL" id="KAJ9113218.1"/>
    </source>
</evidence>
<reference evidence="1" key="1">
    <citation type="submission" date="2023-04" db="EMBL/GenBank/DDBJ databases">
        <title>Draft Genome sequencing of Naganishia species isolated from polar environments using Oxford Nanopore Technology.</title>
        <authorList>
            <person name="Leo P."/>
            <person name="Venkateswaran K."/>
        </authorList>
    </citation>
    <scope>NUCLEOTIDE SEQUENCE</scope>
    <source>
        <strain evidence="1">MNA-CCFEE 5425</strain>
    </source>
</reference>
<organism evidence="1 2">
    <name type="scientific">Naganishia vaughanmartiniae</name>
    <dbReference type="NCBI Taxonomy" id="1424756"/>
    <lineage>
        <taxon>Eukaryota</taxon>
        <taxon>Fungi</taxon>
        <taxon>Dikarya</taxon>
        <taxon>Basidiomycota</taxon>
        <taxon>Agaricomycotina</taxon>
        <taxon>Tremellomycetes</taxon>
        <taxon>Filobasidiales</taxon>
        <taxon>Filobasidiaceae</taxon>
        <taxon>Naganishia</taxon>
    </lineage>
</organism>
<gene>
    <name evidence="1" type="ORF">QFC22_006057</name>
</gene>
<keyword evidence="2" id="KW-1185">Reference proteome</keyword>
<sequence>MQVAEQPAEPPDMNGHTTLTAPQSLTSVHPRMASFVAGQEGPGPTNHEARYKQTAFGDYSPSDSHPYNASSPGSATSDYDATPRGEHPPQLSSTFTTVASPSPRKALHRYKTVKPSPAAASSTHSILHQRRNMDKPESSNTEDGDLPVRNDEHTSKGKGTSSGIMMSHATKRKELRTLHDIDPQDDGNVDSPGGSYILKTERSSLKDGGSTRTGNITRSREHSRERQEQSDQAPHSSIASNGSTSSGSTENGTETPATSPSSRPWLLSRSSSSTIDIPIESAELGSPQEAQSALEEKASMAVSSDSYFPDVTALQRVGVLEATEDASSSGSHGIPAQNKSPPDAGAEKGASSTTVSPPNDRKTKSMAWPCSKRHGDTPIGMSVALSLTDALGFKLGNPNAQIKSGTPTKAAPTKGSGEDVGLAKDAASDSGSLSPTSQPHASAGQKENKDLRRQMSESQASSMATDRFLSSSAPVGKQASLSQQSAARSMEDSLLESWGFTVSTPLCPPKCYPLSSPALNSVPKERFCRASSSSSFSSAEKDDSRRRFSTSTPPASMNAKTHAAALGNSLGSRKSYTFGSGDNYDMQKRTDAPVSRSRLDSITTQPRTSSPMRDVTSDSPTSGRRPSLLHGTSNDSNSGHSEAVSSRSNTPASSRHNSATGSDLYGHSRPWRRDSAMSAQSFDTTGTSRSSGVFSIDLVDHPGRHGDESTSPGERQDGTHEAHPSDAFQPSAIDQPAEATSTDDPSDPDASHCDEPHVAPYEGVVNIIPYEDKYLISAIMEGFTLDNITVAVKSVRNGIDKPVADDNCSVKSFGSTNSGKSITAGNQTRKTKCVHLVADRWDDGGECFPFNIGFVGSLTGS</sequence>
<proteinExistence type="predicted"/>
<accession>A0ACC2WP29</accession>
<protein>
    <submittedName>
        <fullName evidence="1">Uncharacterized protein</fullName>
    </submittedName>
</protein>
<dbReference type="Proteomes" id="UP001243375">
    <property type="component" value="Unassembled WGS sequence"/>
</dbReference>
<name>A0ACC2WP29_9TREE</name>
<evidence type="ECO:0000313" key="2">
    <source>
        <dbReference type="Proteomes" id="UP001243375"/>
    </source>
</evidence>
<comment type="caution">
    <text evidence="1">The sequence shown here is derived from an EMBL/GenBank/DDBJ whole genome shotgun (WGS) entry which is preliminary data.</text>
</comment>